<gene>
    <name evidence="2" type="ORF">EYF80_021919</name>
</gene>
<dbReference type="AlphaFoldDB" id="A0A4Z2HQN3"/>
<evidence type="ECO:0000256" key="1">
    <source>
        <dbReference type="SAM" id="MobiDB-lite"/>
    </source>
</evidence>
<accession>A0A4Z2HQN3</accession>
<dbReference type="Proteomes" id="UP000314294">
    <property type="component" value="Unassembled WGS sequence"/>
</dbReference>
<evidence type="ECO:0000313" key="2">
    <source>
        <dbReference type="EMBL" id="TNN67950.1"/>
    </source>
</evidence>
<organism evidence="2 3">
    <name type="scientific">Liparis tanakae</name>
    <name type="common">Tanaka's snailfish</name>
    <dbReference type="NCBI Taxonomy" id="230148"/>
    <lineage>
        <taxon>Eukaryota</taxon>
        <taxon>Metazoa</taxon>
        <taxon>Chordata</taxon>
        <taxon>Craniata</taxon>
        <taxon>Vertebrata</taxon>
        <taxon>Euteleostomi</taxon>
        <taxon>Actinopterygii</taxon>
        <taxon>Neopterygii</taxon>
        <taxon>Teleostei</taxon>
        <taxon>Neoteleostei</taxon>
        <taxon>Acanthomorphata</taxon>
        <taxon>Eupercaria</taxon>
        <taxon>Perciformes</taxon>
        <taxon>Cottioidei</taxon>
        <taxon>Cottales</taxon>
        <taxon>Liparidae</taxon>
        <taxon>Liparis</taxon>
    </lineage>
</organism>
<comment type="caution">
    <text evidence="2">The sequence shown here is derived from an EMBL/GenBank/DDBJ whole genome shotgun (WGS) entry which is preliminary data.</text>
</comment>
<proteinExistence type="predicted"/>
<dbReference type="EMBL" id="SRLO01000197">
    <property type="protein sequence ID" value="TNN67950.1"/>
    <property type="molecule type" value="Genomic_DNA"/>
</dbReference>
<name>A0A4Z2HQN3_9TELE</name>
<evidence type="ECO:0000313" key="3">
    <source>
        <dbReference type="Proteomes" id="UP000314294"/>
    </source>
</evidence>
<sequence>MARGLQLPLRWTAGGRRRYQLRGAEDKSNCQRRRYLSTYELIARSSNNKPSEEPQLIGEQEAGMTEGGRVQRESAAPTPPTHPPTHPPTQPPPHPQEAPASSHTCCRLGPRPSAGLQGGLVGLAQDLVADLGVGDGAVLLAQVEAQLALVAEVQGLQVAEARATGVAGVGLLPRVDQNVGSQMGDLTPDQRGGNVCVYESSPEQTVLAPWRLPE</sequence>
<feature type="region of interest" description="Disordered" evidence="1">
    <location>
        <begin position="44"/>
        <end position="110"/>
    </location>
</feature>
<keyword evidence="3" id="KW-1185">Reference proteome</keyword>
<protein>
    <submittedName>
        <fullName evidence="2">Uncharacterized protein</fullName>
    </submittedName>
</protein>
<reference evidence="2 3" key="1">
    <citation type="submission" date="2019-03" db="EMBL/GenBank/DDBJ databases">
        <title>First draft genome of Liparis tanakae, snailfish: a comprehensive survey of snailfish specific genes.</title>
        <authorList>
            <person name="Kim W."/>
            <person name="Song I."/>
            <person name="Jeong J.-H."/>
            <person name="Kim D."/>
            <person name="Kim S."/>
            <person name="Ryu S."/>
            <person name="Song J.Y."/>
            <person name="Lee S.K."/>
        </authorList>
    </citation>
    <scope>NUCLEOTIDE SEQUENCE [LARGE SCALE GENOMIC DNA]</scope>
    <source>
        <tissue evidence="2">Muscle</tissue>
    </source>
</reference>
<feature type="compositionally biased region" description="Pro residues" evidence="1">
    <location>
        <begin position="77"/>
        <end position="96"/>
    </location>
</feature>